<dbReference type="Proteomes" id="UP001445076">
    <property type="component" value="Unassembled WGS sequence"/>
</dbReference>
<accession>A0AAW0XIX3</accession>
<sequence>KQEGLEEWMMMELQGDLESRTKSEMQNKFIGDVHFTKQGTPILIIGHHILYGKVQDLEKPLAVMRKTWVSSNDTSGMDIDELDSLQDGHRQQSVEYTIKAIIRKKLLFKTRPKPIIASTQNANQN</sequence>
<comment type="similarity">
    <text evidence="6">Belongs to the CTF8 family.</text>
</comment>
<dbReference type="GO" id="GO:0006260">
    <property type="term" value="P:DNA replication"/>
    <property type="evidence" value="ECO:0007669"/>
    <property type="project" value="UniProtKB-KW"/>
</dbReference>
<dbReference type="AlphaFoldDB" id="A0AAW0XIX3"/>
<dbReference type="PANTHER" id="PTHR28605">
    <property type="entry name" value="CTF8, CHROMOSOME TRANSMISSION FIDELITY FACTOR 8 HOMOLOG (S. CEREVISIAE)"/>
    <property type="match status" value="1"/>
</dbReference>
<evidence type="ECO:0000256" key="1">
    <source>
        <dbReference type="ARBA" id="ARBA00004123"/>
    </source>
</evidence>
<name>A0AAW0XIX3_CHEQU</name>
<comment type="subcellular location">
    <subcellularLocation>
        <location evidence="1">Nucleus</location>
    </subcellularLocation>
</comment>
<dbReference type="GO" id="GO:0003677">
    <property type="term" value="F:DNA binding"/>
    <property type="evidence" value="ECO:0007669"/>
    <property type="project" value="UniProtKB-KW"/>
</dbReference>
<proteinExistence type="inferred from homology"/>
<organism evidence="7 8">
    <name type="scientific">Cherax quadricarinatus</name>
    <name type="common">Australian red claw crayfish</name>
    <dbReference type="NCBI Taxonomy" id="27406"/>
    <lineage>
        <taxon>Eukaryota</taxon>
        <taxon>Metazoa</taxon>
        <taxon>Ecdysozoa</taxon>
        <taxon>Arthropoda</taxon>
        <taxon>Crustacea</taxon>
        <taxon>Multicrustacea</taxon>
        <taxon>Malacostraca</taxon>
        <taxon>Eumalacostraca</taxon>
        <taxon>Eucarida</taxon>
        <taxon>Decapoda</taxon>
        <taxon>Pleocyemata</taxon>
        <taxon>Astacidea</taxon>
        <taxon>Parastacoidea</taxon>
        <taxon>Parastacidae</taxon>
        <taxon>Cherax</taxon>
    </lineage>
</organism>
<evidence type="ECO:0000256" key="5">
    <source>
        <dbReference type="ARBA" id="ARBA00023306"/>
    </source>
</evidence>
<feature type="non-terminal residue" evidence="7">
    <location>
        <position position="1"/>
    </location>
</feature>
<keyword evidence="5" id="KW-0131">Cell cycle</keyword>
<evidence type="ECO:0000256" key="6">
    <source>
        <dbReference type="ARBA" id="ARBA00038447"/>
    </source>
</evidence>
<dbReference type="Pfam" id="PF09696">
    <property type="entry name" value="Ctf8"/>
    <property type="match status" value="1"/>
</dbReference>
<evidence type="ECO:0008006" key="9">
    <source>
        <dbReference type="Google" id="ProtNLM"/>
    </source>
</evidence>
<evidence type="ECO:0000256" key="3">
    <source>
        <dbReference type="ARBA" id="ARBA00023125"/>
    </source>
</evidence>
<gene>
    <name evidence="7" type="ORF">OTU49_000765</name>
</gene>
<dbReference type="EMBL" id="JARKIK010000022">
    <property type="protein sequence ID" value="KAK8744362.1"/>
    <property type="molecule type" value="Genomic_DNA"/>
</dbReference>
<dbReference type="PANTHER" id="PTHR28605:SF1">
    <property type="entry name" value="CHROMOSOME TRANSMISSION FIDELITY FACTOR 8"/>
    <property type="match status" value="1"/>
</dbReference>
<evidence type="ECO:0000256" key="2">
    <source>
        <dbReference type="ARBA" id="ARBA00022705"/>
    </source>
</evidence>
<reference evidence="7 8" key="1">
    <citation type="journal article" date="2024" name="BMC Genomics">
        <title>Genome assembly of redclaw crayfish (Cherax quadricarinatus) provides insights into its immune adaptation and hypoxia tolerance.</title>
        <authorList>
            <person name="Liu Z."/>
            <person name="Zheng J."/>
            <person name="Li H."/>
            <person name="Fang K."/>
            <person name="Wang S."/>
            <person name="He J."/>
            <person name="Zhou D."/>
            <person name="Weng S."/>
            <person name="Chi M."/>
            <person name="Gu Z."/>
            <person name="He J."/>
            <person name="Li F."/>
            <person name="Wang M."/>
        </authorList>
    </citation>
    <scope>NUCLEOTIDE SEQUENCE [LARGE SCALE GENOMIC DNA]</scope>
    <source>
        <strain evidence="7">ZL_2023a</strain>
    </source>
</reference>
<dbReference type="GO" id="GO:0031390">
    <property type="term" value="C:Ctf18 RFC-like complex"/>
    <property type="evidence" value="ECO:0007669"/>
    <property type="project" value="InterPro"/>
</dbReference>
<comment type="caution">
    <text evidence="7">The sequence shown here is derived from an EMBL/GenBank/DDBJ whole genome shotgun (WGS) entry which is preliminary data.</text>
</comment>
<protein>
    <recommendedName>
        <fullName evidence="9">Chromosome transmission fidelity protein 8</fullName>
    </recommendedName>
</protein>
<keyword evidence="2" id="KW-0235">DNA replication</keyword>
<keyword evidence="8" id="KW-1185">Reference proteome</keyword>
<dbReference type="GO" id="GO:0007064">
    <property type="term" value="P:mitotic sister chromatid cohesion"/>
    <property type="evidence" value="ECO:0007669"/>
    <property type="project" value="InterPro"/>
</dbReference>
<evidence type="ECO:0000313" key="7">
    <source>
        <dbReference type="EMBL" id="KAK8744362.1"/>
    </source>
</evidence>
<evidence type="ECO:0000313" key="8">
    <source>
        <dbReference type="Proteomes" id="UP001445076"/>
    </source>
</evidence>
<evidence type="ECO:0000256" key="4">
    <source>
        <dbReference type="ARBA" id="ARBA00023242"/>
    </source>
</evidence>
<dbReference type="InterPro" id="IPR018607">
    <property type="entry name" value="Ctf8"/>
</dbReference>
<keyword evidence="3" id="KW-0238">DNA-binding</keyword>
<keyword evidence="4" id="KW-0539">Nucleus</keyword>